<sequence length="136" mass="13542">MSDIAHTVEVGLDHPAAVEAVTAALADQGFGVLSTIDVQATLQAKLGEQIDAYTILGACNPALAHAALSANPEVGLLLPCNVTVRRAEGRTIVQAVDPGALLGVAAGNAGSDLGETASDAGSRLRAALDSLTTTTA</sequence>
<dbReference type="Proteomes" id="UP001595909">
    <property type="component" value="Unassembled WGS sequence"/>
</dbReference>
<reference evidence="3" key="1">
    <citation type="journal article" date="2019" name="Int. J. Syst. Evol. Microbiol.">
        <title>The Global Catalogue of Microorganisms (GCM) 10K type strain sequencing project: providing services to taxonomists for standard genome sequencing and annotation.</title>
        <authorList>
            <consortium name="The Broad Institute Genomics Platform"/>
            <consortium name="The Broad Institute Genome Sequencing Center for Infectious Disease"/>
            <person name="Wu L."/>
            <person name="Ma J."/>
        </authorList>
    </citation>
    <scope>NUCLEOTIDE SEQUENCE [LARGE SCALE GENOMIC DNA]</scope>
    <source>
        <strain evidence="3">CCUG 50347</strain>
    </source>
</reference>
<evidence type="ECO:0000259" key="1">
    <source>
        <dbReference type="Pfam" id="PF03625"/>
    </source>
</evidence>
<dbReference type="PANTHER" id="PTHR38342">
    <property type="entry name" value="SLR5037 PROTEIN"/>
    <property type="match status" value="1"/>
</dbReference>
<proteinExistence type="predicted"/>
<dbReference type="InterPro" id="IPR005180">
    <property type="entry name" value="DUF302"/>
</dbReference>
<organism evidence="2 3">
    <name type="scientific">Actinomycetospora chibensis</name>
    <dbReference type="NCBI Taxonomy" id="663606"/>
    <lineage>
        <taxon>Bacteria</taxon>
        <taxon>Bacillati</taxon>
        <taxon>Actinomycetota</taxon>
        <taxon>Actinomycetes</taxon>
        <taxon>Pseudonocardiales</taxon>
        <taxon>Pseudonocardiaceae</taxon>
        <taxon>Actinomycetospora</taxon>
    </lineage>
</organism>
<dbReference type="EMBL" id="JBHSIM010000045">
    <property type="protein sequence ID" value="MFC4834981.1"/>
    <property type="molecule type" value="Genomic_DNA"/>
</dbReference>
<keyword evidence="3" id="KW-1185">Reference proteome</keyword>
<evidence type="ECO:0000313" key="3">
    <source>
        <dbReference type="Proteomes" id="UP001595909"/>
    </source>
</evidence>
<dbReference type="RefSeq" id="WP_274187493.1">
    <property type="nucleotide sequence ID" value="NZ_BAABHN010000045.1"/>
</dbReference>
<gene>
    <name evidence="2" type="ORF">ACFPEL_21405</name>
</gene>
<evidence type="ECO:0000313" key="2">
    <source>
        <dbReference type="EMBL" id="MFC4834981.1"/>
    </source>
</evidence>
<feature type="domain" description="DUF302" evidence="1">
    <location>
        <begin position="36"/>
        <end position="98"/>
    </location>
</feature>
<accession>A0ABV9RNU4</accession>
<dbReference type="Pfam" id="PF03625">
    <property type="entry name" value="DUF302"/>
    <property type="match status" value="1"/>
</dbReference>
<dbReference type="SUPFAM" id="SSF103247">
    <property type="entry name" value="TT1751-like"/>
    <property type="match status" value="1"/>
</dbReference>
<dbReference type="Gene3D" id="3.30.310.70">
    <property type="entry name" value="TT1751-like domain"/>
    <property type="match status" value="1"/>
</dbReference>
<name>A0ABV9RNU4_9PSEU</name>
<dbReference type="CDD" id="cd14797">
    <property type="entry name" value="DUF302"/>
    <property type="match status" value="1"/>
</dbReference>
<dbReference type="PIRSF" id="PIRSF021774">
    <property type="entry name" value="UCP021774"/>
    <property type="match status" value="1"/>
</dbReference>
<dbReference type="InterPro" id="IPR016796">
    <property type="entry name" value="UCP021774"/>
</dbReference>
<protein>
    <submittedName>
        <fullName evidence="2">DUF302 domain-containing protein</fullName>
    </submittedName>
</protein>
<dbReference type="PANTHER" id="PTHR38342:SF1">
    <property type="entry name" value="SLR5037 PROTEIN"/>
    <property type="match status" value="1"/>
</dbReference>
<dbReference type="InterPro" id="IPR035923">
    <property type="entry name" value="TT1751-like_sf"/>
</dbReference>
<comment type="caution">
    <text evidence="2">The sequence shown here is derived from an EMBL/GenBank/DDBJ whole genome shotgun (WGS) entry which is preliminary data.</text>
</comment>